<dbReference type="Proteomes" id="UP000318661">
    <property type="component" value="Unassembled WGS sequence"/>
</dbReference>
<keyword evidence="5 10" id="KW-0874">Quinone</keyword>
<evidence type="ECO:0000313" key="11">
    <source>
        <dbReference type="EMBL" id="TMJ01200.1"/>
    </source>
</evidence>
<keyword evidence="10" id="KW-0830">Ubiquinone</keyword>
<evidence type="ECO:0000256" key="10">
    <source>
        <dbReference type="HAMAP-Rule" id="MF_01456"/>
    </source>
</evidence>
<dbReference type="GO" id="GO:0048038">
    <property type="term" value="F:quinone binding"/>
    <property type="evidence" value="ECO:0007669"/>
    <property type="project" value="UniProtKB-KW"/>
</dbReference>
<feature type="transmembrane region" description="Helical" evidence="10">
    <location>
        <begin position="31"/>
        <end position="50"/>
    </location>
</feature>
<dbReference type="EC" id="7.1.1.-" evidence="10"/>
<comment type="function">
    <text evidence="10">NDH-1 shuttles electrons from NADH, via FMN and iron-sulfur (Fe-S) centers, to quinones in the respiratory chain. The immediate electron acceptor for the enzyme in this species is believed to be ubiquinone. Couples the redox reaction to proton translocation (for every two electrons transferred, four hydrogen ions are translocated across the cytoplasmic membrane), and thus conserves the redox energy in a proton gradient.</text>
</comment>
<gene>
    <name evidence="10 12" type="primary">nuoK</name>
    <name evidence="12" type="ORF">E6G98_01220</name>
    <name evidence="11" type="ORF">E6G99_12790</name>
</gene>
<proteinExistence type="inferred from homology"/>
<keyword evidence="8 10" id="KW-0520">NAD</keyword>
<dbReference type="PANTHER" id="PTHR11434:SF21">
    <property type="entry name" value="NADH DEHYDROGENASE SUBUNIT 4L-RELATED"/>
    <property type="match status" value="1"/>
</dbReference>
<evidence type="ECO:0000256" key="8">
    <source>
        <dbReference type="ARBA" id="ARBA00023027"/>
    </source>
</evidence>
<evidence type="ECO:0000313" key="13">
    <source>
        <dbReference type="Proteomes" id="UP000315217"/>
    </source>
</evidence>
<dbReference type="HAMAP" id="MF_01456">
    <property type="entry name" value="NDH1_NuoK"/>
    <property type="match status" value="1"/>
</dbReference>
<feature type="transmembrane region" description="Helical" evidence="10">
    <location>
        <begin position="62"/>
        <end position="85"/>
    </location>
</feature>
<dbReference type="InterPro" id="IPR001133">
    <property type="entry name" value="NADH_UbQ_OxRdtase_chain4L/K"/>
</dbReference>
<dbReference type="PANTHER" id="PTHR11434">
    <property type="entry name" value="NADH-UBIQUINONE OXIDOREDUCTASE SUBUNIT ND4L"/>
    <property type="match status" value="1"/>
</dbReference>
<dbReference type="GO" id="GO:0050136">
    <property type="term" value="F:NADH dehydrogenase (quinone) (non-electrogenic) activity"/>
    <property type="evidence" value="ECO:0007669"/>
    <property type="project" value="UniProtKB-UniRule"/>
</dbReference>
<keyword evidence="12" id="KW-0560">Oxidoreductase</keyword>
<dbReference type="Gene3D" id="1.10.287.3510">
    <property type="match status" value="1"/>
</dbReference>
<sequence length="101" mass="10948">MSVPLEAYLALSALLFVLGTTGVLVRRNALVVFMSIELMLNAVNLTFVAFARQRLAIEGQLAVFFVVVVAAVEVVVGLAILIAIFRTRDTVDIDDVDLLRG</sequence>
<evidence type="ECO:0000313" key="12">
    <source>
        <dbReference type="EMBL" id="TMJ13105.1"/>
    </source>
</evidence>
<dbReference type="NCBIfam" id="NF004320">
    <property type="entry name" value="PRK05715.1-2"/>
    <property type="match status" value="1"/>
</dbReference>
<dbReference type="InterPro" id="IPR039428">
    <property type="entry name" value="NUOK/Mnh_C1-like"/>
</dbReference>
<dbReference type="GO" id="GO:0042773">
    <property type="term" value="P:ATP synthesis coupled electron transport"/>
    <property type="evidence" value="ECO:0007669"/>
    <property type="project" value="InterPro"/>
</dbReference>
<dbReference type="AlphaFoldDB" id="A0A537LYN2"/>
<dbReference type="EMBL" id="VBAJ01000330">
    <property type="protein sequence ID" value="TMJ01200.1"/>
    <property type="molecule type" value="Genomic_DNA"/>
</dbReference>
<comment type="subcellular location">
    <subcellularLocation>
        <location evidence="10">Cell membrane</location>
        <topology evidence="10">Multi-pass membrane protein</topology>
    </subcellularLocation>
    <subcellularLocation>
        <location evidence="1">Membrane</location>
        <topology evidence="1">Multi-pass membrane protein</topology>
    </subcellularLocation>
</comment>
<evidence type="ECO:0000313" key="14">
    <source>
        <dbReference type="Proteomes" id="UP000318661"/>
    </source>
</evidence>
<evidence type="ECO:0000256" key="1">
    <source>
        <dbReference type="ARBA" id="ARBA00004141"/>
    </source>
</evidence>
<reference evidence="13 14" key="1">
    <citation type="journal article" date="2019" name="Nat. Microbiol.">
        <title>Mediterranean grassland soil C-N compound turnover is dependent on rainfall and depth, and is mediated by genomically divergent microorganisms.</title>
        <authorList>
            <person name="Diamond S."/>
            <person name="Andeer P.F."/>
            <person name="Li Z."/>
            <person name="Crits-Christoph A."/>
            <person name="Burstein D."/>
            <person name="Anantharaman K."/>
            <person name="Lane K.R."/>
            <person name="Thomas B.C."/>
            <person name="Pan C."/>
            <person name="Northen T.R."/>
            <person name="Banfield J.F."/>
        </authorList>
    </citation>
    <scope>NUCLEOTIDE SEQUENCE [LARGE SCALE GENOMIC DNA]</scope>
    <source>
        <strain evidence="12">NP_1</strain>
        <strain evidence="11">NP_2</strain>
    </source>
</reference>
<evidence type="ECO:0000256" key="2">
    <source>
        <dbReference type="ARBA" id="ARBA00010519"/>
    </source>
</evidence>
<dbReference type="Pfam" id="PF00420">
    <property type="entry name" value="Oxidored_q2"/>
    <property type="match status" value="1"/>
</dbReference>
<comment type="catalytic activity">
    <reaction evidence="10">
        <text>a quinone + NADH + 5 H(+)(in) = a quinol + NAD(+) + 4 H(+)(out)</text>
        <dbReference type="Rhea" id="RHEA:57888"/>
        <dbReference type="ChEBI" id="CHEBI:15378"/>
        <dbReference type="ChEBI" id="CHEBI:24646"/>
        <dbReference type="ChEBI" id="CHEBI:57540"/>
        <dbReference type="ChEBI" id="CHEBI:57945"/>
        <dbReference type="ChEBI" id="CHEBI:132124"/>
    </reaction>
</comment>
<evidence type="ECO:0000256" key="9">
    <source>
        <dbReference type="ARBA" id="ARBA00023136"/>
    </source>
</evidence>
<evidence type="ECO:0000256" key="5">
    <source>
        <dbReference type="ARBA" id="ARBA00022719"/>
    </source>
</evidence>
<evidence type="ECO:0000256" key="3">
    <source>
        <dbReference type="ARBA" id="ARBA00022448"/>
    </source>
</evidence>
<organism evidence="12 13">
    <name type="scientific">Candidatus Segetimicrobium genomatis</name>
    <dbReference type="NCBI Taxonomy" id="2569760"/>
    <lineage>
        <taxon>Bacteria</taxon>
        <taxon>Bacillati</taxon>
        <taxon>Candidatus Sysuimicrobiota</taxon>
        <taxon>Candidatus Sysuimicrobiia</taxon>
        <taxon>Candidatus Sysuimicrobiales</taxon>
        <taxon>Candidatus Segetimicrobiaceae</taxon>
        <taxon>Candidatus Segetimicrobium</taxon>
    </lineage>
</organism>
<dbReference type="Proteomes" id="UP000315217">
    <property type="component" value="Unassembled WGS sequence"/>
</dbReference>
<dbReference type="GO" id="GO:0030964">
    <property type="term" value="C:NADH dehydrogenase complex"/>
    <property type="evidence" value="ECO:0007669"/>
    <property type="project" value="TreeGrafter"/>
</dbReference>
<keyword evidence="6 10" id="KW-1278">Translocase</keyword>
<comment type="similarity">
    <text evidence="2 10">Belongs to the complex I subunit 4L family.</text>
</comment>
<comment type="subunit">
    <text evidence="10">NDH-1 is composed of 14 different subunits. Subunits NuoA, H, J, K, L, M, N constitute the membrane sector of the complex.</text>
</comment>
<dbReference type="GO" id="GO:0005886">
    <property type="term" value="C:plasma membrane"/>
    <property type="evidence" value="ECO:0007669"/>
    <property type="project" value="UniProtKB-SubCell"/>
</dbReference>
<evidence type="ECO:0000256" key="7">
    <source>
        <dbReference type="ARBA" id="ARBA00022989"/>
    </source>
</evidence>
<evidence type="ECO:0000256" key="6">
    <source>
        <dbReference type="ARBA" id="ARBA00022967"/>
    </source>
</evidence>
<keyword evidence="7 10" id="KW-1133">Transmembrane helix</keyword>
<evidence type="ECO:0000256" key="4">
    <source>
        <dbReference type="ARBA" id="ARBA00022692"/>
    </source>
</evidence>
<accession>A0A537LYN2</accession>
<dbReference type="EMBL" id="VBAI01000011">
    <property type="protein sequence ID" value="TMJ13105.1"/>
    <property type="molecule type" value="Genomic_DNA"/>
</dbReference>
<keyword evidence="3 10" id="KW-0813">Transport</keyword>
<keyword evidence="4 10" id="KW-0812">Transmembrane</keyword>
<keyword evidence="9 10" id="KW-0472">Membrane</keyword>
<feature type="transmembrane region" description="Helical" evidence="10">
    <location>
        <begin position="7"/>
        <end position="25"/>
    </location>
</feature>
<keyword evidence="10" id="KW-1003">Cell membrane</keyword>
<dbReference type="NCBIfam" id="NF004321">
    <property type="entry name" value="PRK05715.1-3"/>
    <property type="match status" value="1"/>
</dbReference>
<dbReference type="NCBIfam" id="NF004323">
    <property type="entry name" value="PRK05715.1-5"/>
    <property type="match status" value="1"/>
</dbReference>
<protein>
    <recommendedName>
        <fullName evidence="10">NADH-quinone oxidoreductase subunit K</fullName>
        <ecNumber evidence="10">7.1.1.-</ecNumber>
    </recommendedName>
    <alternativeName>
        <fullName evidence="10">NADH dehydrogenase I subunit K</fullName>
    </alternativeName>
    <alternativeName>
        <fullName evidence="10">NDH-1 subunit K</fullName>
    </alternativeName>
</protein>
<name>A0A537LYN2_9BACT</name>
<comment type="caution">
    <text evidence="12">The sequence shown here is derived from an EMBL/GenBank/DDBJ whole genome shotgun (WGS) entry which is preliminary data.</text>
</comment>
<dbReference type="FunFam" id="1.10.287.3510:FF:000001">
    <property type="entry name" value="NADH-quinone oxidoreductase subunit K"/>
    <property type="match status" value="1"/>
</dbReference>